<reference evidence="2 3" key="1">
    <citation type="submission" date="2017-04" db="EMBL/GenBank/DDBJ databases">
        <authorList>
            <person name="Varghese N."/>
            <person name="Submissions S."/>
        </authorList>
    </citation>
    <scope>NUCLEOTIDE SEQUENCE [LARGE SCALE GENOMIC DNA]</scope>
    <source>
        <strain evidence="2 3">VKM Ac-1784</strain>
    </source>
</reference>
<dbReference type="EMBL" id="FXWJ01000004">
    <property type="protein sequence ID" value="SMQ72345.1"/>
    <property type="molecule type" value="Genomic_DNA"/>
</dbReference>
<proteinExistence type="predicted"/>
<evidence type="ECO:0000259" key="1">
    <source>
        <dbReference type="Pfam" id="PF18145"/>
    </source>
</evidence>
<gene>
    <name evidence="2" type="ORF">SAMN06295909_2642</name>
</gene>
<evidence type="ECO:0000313" key="2">
    <source>
        <dbReference type="EMBL" id="SMQ72345.1"/>
    </source>
</evidence>
<dbReference type="InterPro" id="IPR040836">
    <property type="entry name" value="SAVED"/>
</dbReference>
<dbReference type="Proteomes" id="UP000194464">
    <property type="component" value="Unassembled WGS sequence"/>
</dbReference>
<comment type="caution">
    <text evidence="2">The sequence shown here is derived from an EMBL/GenBank/DDBJ whole genome shotgun (WGS) entry which is preliminary data.</text>
</comment>
<sequence length="355" mass="38812">MCACYLLSASWDYGIYTVGQVAHIVGATDASGSPRGRSTLSGSARAAAPNLMLLCYACHKKADQDPEHYSPDYLIELKDQFENRVRAVTDFSTLEPTIVIRLTSPIRGNSAVIDDAQVSEALRYAHLTYAGEDVRAATQRVTLNTAETVDGVWSTAASHIEKKVERALSTLEESSARSISVFALAPIPLLVKLGHCIGTKHATHVFERHRIDGDASYRWPNEDETETGFVVSDVGSEASATDVVALVSISATVQQDRMPLDVQSFPRIELTTAGTPGPGLIRTSSALRRFADAWRQTLQRVEANFPKVERLHLVAASPIAASIELGRHHMHDAHPQLLVYQLDERRQYAPVLTVG</sequence>
<dbReference type="NCBIfam" id="NF033611">
    <property type="entry name" value="SAVED"/>
    <property type="match status" value="1"/>
</dbReference>
<evidence type="ECO:0000313" key="3">
    <source>
        <dbReference type="Proteomes" id="UP000194464"/>
    </source>
</evidence>
<accession>A0ABY1RH78</accession>
<protein>
    <recommendedName>
        <fullName evidence="1">SMODS-associated and fused to various effectors domain-containing protein</fullName>
    </recommendedName>
</protein>
<name>A0ABY1RH78_9MICO</name>
<organism evidence="2 3">
    <name type="scientific">Plantibacter elymi</name>
    <name type="common">nom. nud.</name>
    <dbReference type="NCBI Taxonomy" id="199708"/>
    <lineage>
        <taxon>Bacteria</taxon>
        <taxon>Bacillati</taxon>
        <taxon>Actinomycetota</taxon>
        <taxon>Actinomycetes</taxon>
        <taxon>Micrococcales</taxon>
        <taxon>Microbacteriaceae</taxon>
        <taxon>Plantibacter</taxon>
    </lineage>
</organism>
<dbReference type="Pfam" id="PF18145">
    <property type="entry name" value="SAVED"/>
    <property type="match status" value="1"/>
</dbReference>
<keyword evidence="3" id="KW-1185">Reference proteome</keyword>
<feature type="domain" description="SMODS-associated and fused to various effectors" evidence="1">
    <location>
        <begin position="171"/>
        <end position="354"/>
    </location>
</feature>